<proteinExistence type="predicted"/>
<dbReference type="eggNOG" id="COG4544">
    <property type="taxonomic scope" value="Bacteria"/>
</dbReference>
<sequence>MTVDLEELRQRVAALEGRAGGAALPVHPALAGLVALRAGGVYGVDAASLLTTVLAGPSAHGAWCGIVGSADLGLEAAAEAGLDLSRTVLVPDPGDAWLEVTAALVDVLGIVAVRPPRSVRPGDASRLTARLRTRGSALVVWGEWPRCDARLSLVRSHWSGVGAGHGRLVARRAVLEVRQGAGPVRRSEVWWPAADLVAREVEPPLTAPTPIRRPGMRSTA</sequence>
<dbReference type="Proteomes" id="UP000003111">
    <property type="component" value="Unassembled WGS sequence"/>
</dbReference>
<name>E2SCV7_9ACTN</name>
<evidence type="ECO:0008006" key="3">
    <source>
        <dbReference type="Google" id="ProtNLM"/>
    </source>
</evidence>
<gene>
    <name evidence="1" type="ORF">HMPREF0063_12269</name>
</gene>
<dbReference type="RefSeq" id="WP_007077361.1">
    <property type="nucleotide sequence ID" value="NZ_CM001024.1"/>
</dbReference>
<dbReference type="STRING" id="585531.HMPREF0063_12269"/>
<evidence type="ECO:0000313" key="2">
    <source>
        <dbReference type="Proteomes" id="UP000003111"/>
    </source>
</evidence>
<accession>E2SCV7</accession>
<keyword evidence="2" id="KW-1185">Reference proteome</keyword>
<dbReference type="HOGENOM" id="CLU_074514_2_0_11"/>
<dbReference type="AlphaFoldDB" id="E2SCV7"/>
<reference evidence="1" key="1">
    <citation type="submission" date="2010-08" db="EMBL/GenBank/DDBJ databases">
        <authorList>
            <person name="Muzny D."/>
            <person name="Qin X."/>
            <person name="Buhay C."/>
            <person name="Dugan-Rocha S."/>
            <person name="Ding Y."/>
            <person name="Chen G."/>
            <person name="Hawes A."/>
            <person name="Holder M."/>
            <person name="Jhangiani S."/>
            <person name="Johnson A."/>
            <person name="Khan Z."/>
            <person name="Li Z."/>
            <person name="Liu W."/>
            <person name="Liu X."/>
            <person name="Perez L."/>
            <person name="Shen H."/>
            <person name="Wang Q."/>
            <person name="Watt J."/>
            <person name="Xi L."/>
            <person name="Xin Y."/>
            <person name="Zhou J."/>
            <person name="Deng J."/>
            <person name="Jiang H."/>
            <person name="Liu Y."/>
            <person name="Qu J."/>
            <person name="Song X.-Z."/>
            <person name="Zhang L."/>
            <person name="Villasana D."/>
            <person name="Johnson A."/>
            <person name="Liu J."/>
            <person name="Liyanage D."/>
            <person name="Lorensuhewa L."/>
            <person name="Robinson T."/>
            <person name="Song A."/>
            <person name="Song B.-B."/>
            <person name="Dinh H."/>
            <person name="Thornton R."/>
            <person name="Coyle M."/>
            <person name="Francisco L."/>
            <person name="Jackson L."/>
            <person name="Javaid M."/>
            <person name="Korchina V."/>
            <person name="Kovar C."/>
            <person name="Mata R."/>
            <person name="Mathew T."/>
            <person name="Ngo R."/>
            <person name="Nguyen L."/>
            <person name="Nguyen N."/>
            <person name="Okwuonu G."/>
            <person name="Ongeri F."/>
            <person name="Pham C."/>
            <person name="Simmons D."/>
            <person name="Wilczek-Boney K."/>
            <person name="Hale W."/>
            <person name="Jakkamsetti A."/>
            <person name="Pham P."/>
            <person name="Ruth R."/>
            <person name="San Lucas F."/>
            <person name="Warren J."/>
            <person name="Zhang J."/>
            <person name="Zhao Z."/>
            <person name="Zhou C."/>
            <person name="Zhu D."/>
            <person name="Lee S."/>
            <person name="Bess C."/>
            <person name="Blankenburg K."/>
            <person name="Forbes L."/>
            <person name="Fu Q."/>
            <person name="Gubbala S."/>
            <person name="Hirani K."/>
            <person name="Jayaseelan J.C."/>
            <person name="Lara F."/>
            <person name="Munidasa M."/>
            <person name="Palculict T."/>
            <person name="Patil S."/>
            <person name="Pu L.-L."/>
            <person name="Saada N."/>
            <person name="Tang L."/>
            <person name="Weissenberger G."/>
            <person name="Zhu Y."/>
            <person name="Hemphill L."/>
            <person name="Shang Y."/>
            <person name="Youmans B."/>
            <person name="Ayvaz T."/>
            <person name="Ross M."/>
            <person name="Santibanez J."/>
            <person name="Aqrawi P."/>
            <person name="Gross S."/>
            <person name="Joshi V."/>
            <person name="Fowler G."/>
            <person name="Nazareth L."/>
            <person name="Reid J."/>
            <person name="Worley K."/>
            <person name="Petrosino J."/>
            <person name="Highlander S."/>
            <person name="Gibbs R."/>
        </authorList>
    </citation>
    <scope>NUCLEOTIDE SEQUENCE [LARGE SCALE GENOMIC DNA]</scope>
    <source>
        <strain evidence="1">DSM 15272</strain>
    </source>
</reference>
<dbReference type="OrthoDB" id="3873597at2"/>
<dbReference type="EMBL" id="ACLF03000006">
    <property type="protein sequence ID" value="EFQ83060.1"/>
    <property type="molecule type" value="Genomic_DNA"/>
</dbReference>
<protein>
    <recommendedName>
        <fullName evidence="3">Protein ImuA</fullName>
    </recommendedName>
</protein>
<comment type="caution">
    <text evidence="1">The sequence shown here is derived from an EMBL/GenBank/DDBJ whole genome shotgun (WGS) entry which is preliminary data.</text>
</comment>
<organism evidence="1 2">
    <name type="scientific">Aeromicrobium marinum DSM 15272</name>
    <dbReference type="NCBI Taxonomy" id="585531"/>
    <lineage>
        <taxon>Bacteria</taxon>
        <taxon>Bacillati</taxon>
        <taxon>Actinomycetota</taxon>
        <taxon>Actinomycetes</taxon>
        <taxon>Propionibacteriales</taxon>
        <taxon>Nocardioidaceae</taxon>
        <taxon>Aeromicrobium</taxon>
    </lineage>
</organism>
<evidence type="ECO:0000313" key="1">
    <source>
        <dbReference type="EMBL" id="EFQ83060.1"/>
    </source>
</evidence>